<reference evidence="2" key="1">
    <citation type="submission" date="2019-05" db="EMBL/GenBank/DDBJ databases">
        <title>Flavobacterium profundi sp. nov., isolated from a deep-sea seamount.</title>
        <authorList>
            <person name="Zhang D.-C."/>
        </authorList>
    </citation>
    <scope>NUCLEOTIDE SEQUENCE [LARGE SCALE GENOMIC DNA]</scope>
    <source>
        <strain evidence="2">EC11</strain>
    </source>
</reference>
<name>A0ABX0IPZ4_9FLAO</name>
<evidence type="ECO:0000313" key="2">
    <source>
        <dbReference type="Proteomes" id="UP000817854"/>
    </source>
</evidence>
<accession>A0ABX0IPZ4</accession>
<evidence type="ECO:0000313" key="1">
    <source>
        <dbReference type="EMBL" id="NHN25904.1"/>
    </source>
</evidence>
<sequence>MGKTKRLSINELKEKWSDVEITQSLGLIVGGIVAATECHVTSNSNGSYTDDCTGNTFWPW</sequence>
<gene>
    <name evidence="1" type="ORF">FIA58_009480</name>
</gene>
<evidence type="ECO:0008006" key="3">
    <source>
        <dbReference type="Google" id="ProtNLM"/>
    </source>
</evidence>
<dbReference type="EMBL" id="VEVQ02000005">
    <property type="protein sequence ID" value="NHN25904.1"/>
    <property type="molecule type" value="Genomic_DNA"/>
</dbReference>
<reference evidence="1 2" key="2">
    <citation type="submission" date="2019-05" db="EMBL/GenBank/DDBJ databases">
        <authorList>
            <person name="Lianzixin W."/>
        </authorList>
    </citation>
    <scope>NUCLEOTIDE SEQUENCE [LARGE SCALE GENOMIC DNA]</scope>
    <source>
        <strain evidence="1 2">EC11</strain>
    </source>
</reference>
<proteinExistence type="predicted"/>
<keyword evidence="2" id="KW-1185">Reference proteome</keyword>
<reference evidence="1 2" key="3">
    <citation type="submission" date="2020-02" db="EMBL/GenBank/DDBJ databases">
        <title>Flavobacterium profundi sp. nov., isolated from a deep-sea seamount.</title>
        <authorList>
            <person name="Zhang D.-C."/>
        </authorList>
    </citation>
    <scope>NUCLEOTIDE SEQUENCE [LARGE SCALE GENOMIC DNA]</scope>
    <source>
        <strain evidence="1 2">EC11</strain>
    </source>
</reference>
<dbReference type="Proteomes" id="UP000817854">
    <property type="component" value="Unassembled WGS sequence"/>
</dbReference>
<organism evidence="1 2">
    <name type="scientific">Flavobacterium jejuense</name>
    <dbReference type="NCBI Taxonomy" id="1544455"/>
    <lineage>
        <taxon>Bacteria</taxon>
        <taxon>Pseudomonadati</taxon>
        <taxon>Bacteroidota</taxon>
        <taxon>Flavobacteriia</taxon>
        <taxon>Flavobacteriales</taxon>
        <taxon>Flavobacteriaceae</taxon>
        <taxon>Flavobacterium</taxon>
    </lineage>
</organism>
<protein>
    <recommendedName>
        <fullName evidence="3">Class IIb bacteriocin, lactobin A/cerein 7B family</fullName>
    </recommendedName>
</protein>
<comment type="caution">
    <text evidence="1">The sequence shown here is derived from an EMBL/GenBank/DDBJ whole genome shotgun (WGS) entry which is preliminary data.</text>
</comment>
<dbReference type="RefSeq" id="WP_140962241.1">
    <property type="nucleotide sequence ID" value="NZ_VEVQ02000005.1"/>
</dbReference>